<dbReference type="EMBL" id="JBHSGB010000010">
    <property type="protein sequence ID" value="MFC4655352.1"/>
    <property type="molecule type" value="Genomic_DNA"/>
</dbReference>
<dbReference type="PIRSF" id="PIRSF000443">
    <property type="entry name" value="Homoser_Ac_trans"/>
    <property type="match status" value="1"/>
</dbReference>
<dbReference type="PANTHER" id="PTHR32268">
    <property type="entry name" value="HOMOSERINE O-ACETYLTRANSFERASE"/>
    <property type="match status" value="1"/>
</dbReference>
<protein>
    <recommendedName>
        <fullName evidence="2">Probable acyltransferase</fullName>
        <ecNumber evidence="2">2.3.1.-</ecNumber>
    </recommendedName>
</protein>
<comment type="subunit">
    <text evidence="2">Homodimer.</text>
</comment>
<feature type="domain" description="AB hydrolase-1" evidence="4">
    <location>
        <begin position="147"/>
        <end position="358"/>
    </location>
</feature>
<dbReference type="RefSeq" id="WP_377333853.1">
    <property type="nucleotide sequence ID" value="NZ_JBHSGB010000010.1"/>
</dbReference>
<dbReference type="InterPro" id="IPR008220">
    <property type="entry name" value="HAT_MetX-like"/>
</dbReference>
<reference evidence="6" key="1">
    <citation type="journal article" date="2019" name="Int. J. Syst. Evol. Microbiol.">
        <title>The Global Catalogue of Microorganisms (GCM) 10K type strain sequencing project: providing services to taxonomists for standard genome sequencing and annotation.</title>
        <authorList>
            <consortium name="The Broad Institute Genomics Platform"/>
            <consortium name="The Broad Institute Genome Sequencing Center for Infectious Disease"/>
            <person name="Wu L."/>
            <person name="Ma J."/>
        </authorList>
    </citation>
    <scope>NUCLEOTIDE SEQUENCE [LARGE SCALE GENOMIC DNA]</scope>
    <source>
        <strain evidence="6">DT28</strain>
    </source>
</reference>
<dbReference type="PANTHER" id="PTHR32268:SF11">
    <property type="entry name" value="HOMOSERINE O-ACETYLTRANSFERASE"/>
    <property type="match status" value="1"/>
</dbReference>
<dbReference type="Gene3D" id="3.40.50.1820">
    <property type="entry name" value="alpha/beta hydrolase"/>
    <property type="match status" value="1"/>
</dbReference>
<evidence type="ECO:0000256" key="1">
    <source>
        <dbReference type="ARBA" id="ARBA00022679"/>
    </source>
</evidence>
<keyword evidence="2" id="KW-0963">Cytoplasm</keyword>
<organism evidence="5 6">
    <name type="scientific">Rheinheimera marina</name>
    <dbReference type="NCBI Taxonomy" id="1774958"/>
    <lineage>
        <taxon>Bacteria</taxon>
        <taxon>Pseudomonadati</taxon>
        <taxon>Pseudomonadota</taxon>
        <taxon>Gammaproteobacteria</taxon>
        <taxon>Chromatiales</taxon>
        <taxon>Chromatiaceae</taxon>
        <taxon>Rheinheimera</taxon>
    </lineage>
</organism>
<comment type="subcellular location">
    <subcellularLocation>
        <location evidence="2">Cytoplasm</location>
    </subcellularLocation>
</comment>
<evidence type="ECO:0000259" key="4">
    <source>
        <dbReference type="Pfam" id="PF00561"/>
    </source>
</evidence>
<dbReference type="SUPFAM" id="SSF53474">
    <property type="entry name" value="alpha/beta-Hydrolases"/>
    <property type="match status" value="1"/>
</dbReference>
<dbReference type="GO" id="GO:0004414">
    <property type="term" value="F:homoserine O-acetyltransferase activity"/>
    <property type="evidence" value="ECO:0007669"/>
    <property type="project" value="UniProtKB-EC"/>
</dbReference>
<dbReference type="InterPro" id="IPR000073">
    <property type="entry name" value="AB_hydrolase_1"/>
</dbReference>
<comment type="caution">
    <text evidence="5">The sequence shown here is derived from an EMBL/GenBank/DDBJ whole genome shotgun (WGS) entry which is preliminary data.</text>
</comment>
<gene>
    <name evidence="5" type="ORF">ACFO3I_10050</name>
</gene>
<feature type="chain" id="PRO_5045141762" description="Probable acyltransferase" evidence="3">
    <location>
        <begin position="19"/>
        <end position="387"/>
    </location>
</feature>
<evidence type="ECO:0000313" key="6">
    <source>
        <dbReference type="Proteomes" id="UP001595962"/>
    </source>
</evidence>
<keyword evidence="2" id="KW-0028">Amino-acid biosynthesis</keyword>
<proteinExistence type="inferred from homology"/>
<evidence type="ECO:0000256" key="3">
    <source>
        <dbReference type="SAM" id="SignalP"/>
    </source>
</evidence>
<feature type="active site" evidence="2">
    <location>
        <position position="334"/>
    </location>
</feature>
<sequence>MKWLVALFCTGLSVLATAAELPLVQKQQFDLAEFSTQSGVQLKQVKVGWEAYGTLNADKSNAILITHYFSGSSHAAGKYRSTDAAPGYWDAIIGPGKAIDTNKFYVLSVDSLANINAFSPDVITTGPASINPATGKPYGLSFPVVTITDFVEVQRALLDTLGIKKLHAVIGPSMGSFQAIEWTVRYPERVQRLVPVIGTAYIDAYSAVRLERWAQPIKQDPSWQQGQYPLNQQPAGLALALAYVIQDALHPQGFNQSYPAPAQDSAIHHSIKAELPAFSQLLSAAKGRSAQMDANSLLYLVRASQLWRAGMGDNWPQALAQVKAKTLWLPATGDLLLTPAMAQASQQQLPSSRYQEIAGKKGVSNGHYDGLSNIQSVSQLLSDFLSH</sequence>
<keyword evidence="2 5" id="KW-0012">Acyltransferase</keyword>
<comment type="caution">
    <text evidence="2">Lacks conserved residue(s) required for the propagation of feature annotation.</text>
</comment>
<keyword evidence="6" id="KW-1185">Reference proteome</keyword>
<dbReference type="InterPro" id="IPR029058">
    <property type="entry name" value="AB_hydrolase_fold"/>
</dbReference>
<feature type="signal peptide" evidence="3">
    <location>
        <begin position="1"/>
        <end position="18"/>
    </location>
</feature>
<dbReference type="HAMAP" id="MF_00296">
    <property type="entry name" value="MetX_acyltransf"/>
    <property type="match status" value="1"/>
</dbReference>
<keyword evidence="1 2" id="KW-0808">Transferase</keyword>
<dbReference type="EC" id="2.3.1.-" evidence="2"/>
<dbReference type="Proteomes" id="UP001595962">
    <property type="component" value="Unassembled WGS sequence"/>
</dbReference>
<keyword evidence="3" id="KW-0732">Signal</keyword>
<comment type="similarity">
    <text evidence="2">Belongs to the AB hydrolase superfamily. MetX family.</text>
</comment>
<evidence type="ECO:0000256" key="2">
    <source>
        <dbReference type="HAMAP-Rule" id="MF_00296"/>
    </source>
</evidence>
<accession>A0ABV9JM86</accession>
<evidence type="ECO:0000313" key="5">
    <source>
        <dbReference type="EMBL" id="MFC4655352.1"/>
    </source>
</evidence>
<name>A0ABV9JM86_9GAMM</name>
<dbReference type="NCBIfam" id="NF005262">
    <property type="entry name" value="PRK06765.1"/>
    <property type="match status" value="1"/>
</dbReference>
<dbReference type="Pfam" id="PF00561">
    <property type="entry name" value="Abhydrolase_1"/>
    <property type="match status" value="1"/>
</dbReference>
<dbReference type="Gene3D" id="1.10.1740.110">
    <property type="match status" value="1"/>
</dbReference>